<sequence>MNELQIDQRPNASCISVPLTSEASHPFGHPSITSAKLLCTLAPPPFGTTGTSPVLSRSPSVPTPSVSARLALQKRDSLRARRQQRYSRDESALAVALRRPAEYERIFPPRPSIQYATKQLELRIDEAKARLAELRELLQDDAIDQRTHETSLRARWMLERWITSSEKELPRSTGCPIPPDTVGSSTRNTRRDANMAYFFAHSPTRTTASSMTKHRYSSPIMQPRRISKQNVEPPQLRKWPLASTLRAPMKLKAFPSTSCVTDSDRSVVPPPAHKPSSSPEPQHSYDVDLIPPLSEPSSPLRGISPSAFPDVPDTPLDDSRAHEWHGFAVIYIPSQPSDEELLAVLSAEMEAEPMPEYVSYLLNQLEPIGEGVVLPGLSRKETTTSSGFEFISRPSIEAYDYPVLPRSRLLVRRSMRFPPSARVRLGVLSGLRAVCEYSPPASPSRSAVQEQASPRSGVFSKVRRSMVARGHQ</sequence>
<feature type="coiled-coil region" evidence="1">
    <location>
        <begin position="117"/>
        <end position="144"/>
    </location>
</feature>
<dbReference type="Proteomes" id="UP000759537">
    <property type="component" value="Unassembled WGS sequence"/>
</dbReference>
<feature type="region of interest" description="Disordered" evidence="2">
    <location>
        <begin position="440"/>
        <end position="472"/>
    </location>
</feature>
<comment type="caution">
    <text evidence="3">The sequence shown here is derived from an EMBL/GenBank/DDBJ whole genome shotgun (WGS) entry which is preliminary data.</text>
</comment>
<keyword evidence="4" id="KW-1185">Reference proteome</keyword>
<reference evidence="3" key="2">
    <citation type="journal article" date="2020" name="Nat. Commun.">
        <title>Large-scale genome sequencing of mycorrhizal fungi provides insights into the early evolution of symbiotic traits.</title>
        <authorList>
            <person name="Miyauchi S."/>
            <person name="Kiss E."/>
            <person name="Kuo A."/>
            <person name="Drula E."/>
            <person name="Kohler A."/>
            <person name="Sanchez-Garcia M."/>
            <person name="Morin E."/>
            <person name="Andreopoulos B."/>
            <person name="Barry K.W."/>
            <person name="Bonito G."/>
            <person name="Buee M."/>
            <person name="Carver A."/>
            <person name="Chen C."/>
            <person name="Cichocki N."/>
            <person name="Clum A."/>
            <person name="Culley D."/>
            <person name="Crous P.W."/>
            <person name="Fauchery L."/>
            <person name="Girlanda M."/>
            <person name="Hayes R.D."/>
            <person name="Keri Z."/>
            <person name="LaButti K."/>
            <person name="Lipzen A."/>
            <person name="Lombard V."/>
            <person name="Magnuson J."/>
            <person name="Maillard F."/>
            <person name="Murat C."/>
            <person name="Nolan M."/>
            <person name="Ohm R.A."/>
            <person name="Pangilinan J."/>
            <person name="Pereira M.F."/>
            <person name="Perotto S."/>
            <person name="Peter M."/>
            <person name="Pfister S."/>
            <person name="Riley R."/>
            <person name="Sitrit Y."/>
            <person name="Stielow J.B."/>
            <person name="Szollosi G."/>
            <person name="Zifcakova L."/>
            <person name="Stursova M."/>
            <person name="Spatafora J.W."/>
            <person name="Tedersoo L."/>
            <person name="Vaario L.M."/>
            <person name="Yamada A."/>
            <person name="Yan M."/>
            <person name="Wang P."/>
            <person name="Xu J."/>
            <person name="Bruns T."/>
            <person name="Baldrian P."/>
            <person name="Vilgalys R."/>
            <person name="Dunand C."/>
            <person name="Henrissat B."/>
            <person name="Grigoriev I.V."/>
            <person name="Hibbett D."/>
            <person name="Nagy L.G."/>
            <person name="Martin F.M."/>
        </authorList>
    </citation>
    <scope>NUCLEOTIDE SEQUENCE</scope>
    <source>
        <strain evidence="3">Prilba</strain>
    </source>
</reference>
<evidence type="ECO:0000256" key="1">
    <source>
        <dbReference type="SAM" id="Coils"/>
    </source>
</evidence>
<feature type="region of interest" description="Disordered" evidence="2">
    <location>
        <begin position="169"/>
        <end position="189"/>
    </location>
</feature>
<feature type="compositionally biased region" description="Low complexity" evidence="2">
    <location>
        <begin position="289"/>
        <end position="300"/>
    </location>
</feature>
<protein>
    <submittedName>
        <fullName evidence="3">Uncharacterized protein</fullName>
    </submittedName>
</protein>
<evidence type="ECO:0000313" key="4">
    <source>
        <dbReference type="Proteomes" id="UP000759537"/>
    </source>
</evidence>
<gene>
    <name evidence="3" type="ORF">DFH94DRAFT_707820</name>
</gene>
<dbReference type="OrthoDB" id="3254613at2759"/>
<keyword evidence="1" id="KW-0175">Coiled coil</keyword>
<evidence type="ECO:0000313" key="3">
    <source>
        <dbReference type="EMBL" id="KAF8485759.1"/>
    </source>
</evidence>
<name>A0A9P5N3H8_9AGAM</name>
<accession>A0A9P5N3H8</accession>
<evidence type="ECO:0000256" key="2">
    <source>
        <dbReference type="SAM" id="MobiDB-lite"/>
    </source>
</evidence>
<dbReference type="EMBL" id="WHVB01000002">
    <property type="protein sequence ID" value="KAF8485759.1"/>
    <property type="molecule type" value="Genomic_DNA"/>
</dbReference>
<feature type="region of interest" description="Disordered" evidence="2">
    <location>
        <begin position="256"/>
        <end position="316"/>
    </location>
</feature>
<reference evidence="3" key="1">
    <citation type="submission" date="2019-10" db="EMBL/GenBank/DDBJ databases">
        <authorList>
            <consortium name="DOE Joint Genome Institute"/>
            <person name="Kuo A."/>
            <person name="Miyauchi S."/>
            <person name="Kiss E."/>
            <person name="Drula E."/>
            <person name="Kohler A."/>
            <person name="Sanchez-Garcia M."/>
            <person name="Andreopoulos B."/>
            <person name="Barry K.W."/>
            <person name="Bonito G."/>
            <person name="Buee M."/>
            <person name="Carver A."/>
            <person name="Chen C."/>
            <person name="Cichocki N."/>
            <person name="Clum A."/>
            <person name="Culley D."/>
            <person name="Crous P.W."/>
            <person name="Fauchery L."/>
            <person name="Girlanda M."/>
            <person name="Hayes R."/>
            <person name="Keri Z."/>
            <person name="LaButti K."/>
            <person name="Lipzen A."/>
            <person name="Lombard V."/>
            <person name="Magnuson J."/>
            <person name="Maillard F."/>
            <person name="Morin E."/>
            <person name="Murat C."/>
            <person name="Nolan M."/>
            <person name="Ohm R."/>
            <person name="Pangilinan J."/>
            <person name="Pereira M."/>
            <person name="Perotto S."/>
            <person name="Peter M."/>
            <person name="Riley R."/>
            <person name="Sitrit Y."/>
            <person name="Stielow B."/>
            <person name="Szollosi G."/>
            <person name="Zifcakova L."/>
            <person name="Stursova M."/>
            <person name="Spatafora J.W."/>
            <person name="Tedersoo L."/>
            <person name="Vaario L.-M."/>
            <person name="Yamada A."/>
            <person name="Yan M."/>
            <person name="Wang P."/>
            <person name="Xu J."/>
            <person name="Bruns T."/>
            <person name="Baldrian P."/>
            <person name="Vilgalys R."/>
            <person name="Henrissat B."/>
            <person name="Grigoriev I.V."/>
            <person name="Hibbett D."/>
            <person name="Nagy L.G."/>
            <person name="Martin F.M."/>
        </authorList>
    </citation>
    <scope>NUCLEOTIDE SEQUENCE</scope>
    <source>
        <strain evidence="3">Prilba</strain>
    </source>
</reference>
<proteinExistence type="predicted"/>
<organism evidence="3 4">
    <name type="scientific">Russula ochroleuca</name>
    <dbReference type="NCBI Taxonomy" id="152965"/>
    <lineage>
        <taxon>Eukaryota</taxon>
        <taxon>Fungi</taxon>
        <taxon>Dikarya</taxon>
        <taxon>Basidiomycota</taxon>
        <taxon>Agaricomycotina</taxon>
        <taxon>Agaricomycetes</taxon>
        <taxon>Russulales</taxon>
        <taxon>Russulaceae</taxon>
        <taxon>Russula</taxon>
    </lineage>
</organism>
<feature type="compositionally biased region" description="Polar residues" evidence="2">
    <location>
        <begin position="443"/>
        <end position="454"/>
    </location>
</feature>
<dbReference type="AlphaFoldDB" id="A0A9P5N3H8"/>
<feature type="compositionally biased region" description="Basic residues" evidence="2">
    <location>
        <begin position="461"/>
        <end position="472"/>
    </location>
</feature>